<protein>
    <submittedName>
        <fullName evidence="1">Rsm22-domain-containing protein</fullName>
    </submittedName>
</protein>
<accession>A0ACD3BIG3</accession>
<evidence type="ECO:0000313" key="1">
    <source>
        <dbReference type="EMBL" id="TFK77519.1"/>
    </source>
</evidence>
<keyword evidence="2" id="KW-1185">Reference proteome</keyword>
<gene>
    <name evidence="1" type="ORF">BDN72DRAFT_808401</name>
</gene>
<sequence length="613" mass="67898">MLRATSKISLGRTHIGIRRLVSTSRTRSNQPNPPLHLDPSLRALLQDVDISLGNYNPKGTKLHQLEVVSNLQSSDVVDEDVESVRRKSPAALFGSQGIGAVILPDQLQASINLIISESDKIQLHSDAKRLFQSEMGNPNSESKWEAQYDVRYHSRIQAARHYERDGTAFASIALPAHYSAIYAVLDHVKRRLEPSWGIQHVIDWGAGTGSGLWASSYSFQEQPAQDTAAGDLSIDKSTLLTYRGIDKRDGLVSIGKKLLRNTQTGELKVSWHRSFQGGDILDLNGRDTLALSAFLLTTLPTPLARKALIKEMWESGAHVIVLIDHNTPAGFEAIAQAREYLLKLGRAEPEGSEEVQIRGSHVVAPCPHDAACPLHHPGSGKLVCGFAQRLQRPAFIRRTKHSGIGHEDIEYSYVVIRRGIRPTNATTTLGRIGEVGRRALEDEARSSAPVKELRLHNEESASLPHQPVQVPDISQSSETLSPAELNEVLRQEAYQWPRLIFPPIKKSGHIILDSCTSAGKIMRMTIPKSQGKQPYYDARKSSWGDIFPHSPKNPPQERALPVKKSKNDPPMPGSDIGKRRDSSRGKEPITYEGLTSGPKEQRDSRKKSRRGRP</sequence>
<name>A0ACD3BIG3_9AGAR</name>
<dbReference type="Proteomes" id="UP000308600">
    <property type="component" value="Unassembled WGS sequence"/>
</dbReference>
<organism evidence="1 2">
    <name type="scientific">Pluteus cervinus</name>
    <dbReference type="NCBI Taxonomy" id="181527"/>
    <lineage>
        <taxon>Eukaryota</taxon>
        <taxon>Fungi</taxon>
        <taxon>Dikarya</taxon>
        <taxon>Basidiomycota</taxon>
        <taxon>Agaricomycotina</taxon>
        <taxon>Agaricomycetes</taxon>
        <taxon>Agaricomycetidae</taxon>
        <taxon>Agaricales</taxon>
        <taxon>Pluteineae</taxon>
        <taxon>Pluteaceae</taxon>
        <taxon>Pluteus</taxon>
    </lineage>
</organism>
<proteinExistence type="predicted"/>
<dbReference type="EMBL" id="ML208259">
    <property type="protein sequence ID" value="TFK77519.1"/>
    <property type="molecule type" value="Genomic_DNA"/>
</dbReference>
<reference evidence="1 2" key="1">
    <citation type="journal article" date="2019" name="Nat. Ecol. Evol.">
        <title>Megaphylogeny resolves global patterns of mushroom evolution.</title>
        <authorList>
            <person name="Varga T."/>
            <person name="Krizsan K."/>
            <person name="Foldi C."/>
            <person name="Dima B."/>
            <person name="Sanchez-Garcia M."/>
            <person name="Sanchez-Ramirez S."/>
            <person name="Szollosi G.J."/>
            <person name="Szarkandi J.G."/>
            <person name="Papp V."/>
            <person name="Albert L."/>
            <person name="Andreopoulos W."/>
            <person name="Angelini C."/>
            <person name="Antonin V."/>
            <person name="Barry K.W."/>
            <person name="Bougher N.L."/>
            <person name="Buchanan P."/>
            <person name="Buyck B."/>
            <person name="Bense V."/>
            <person name="Catcheside P."/>
            <person name="Chovatia M."/>
            <person name="Cooper J."/>
            <person name="Damon W."/>
            <person name="Desjardin D."/>
            <person name="Finy P."/>
            <person name="Geml J."/>
            <person name="Haridas S."/>
            <person name="Hughes K."/>
            <person name="Justo A."/>
            <person name="Karasinski D."/>
            <person name="Kautmanova I."/>
            <person name="Kiss B."/>
            <person name="Kocsube S."/>
            <person name="Kotiranta H."/>
            <person name="LaButti K.M."/>
            <person name="Lechner B.E."/>
            <person name="Liimatainen K."/>
            <person name="Lipzen A."/>
            <person name="Lukacs Z."/>
            <person name="Mihaltcheva S."/>
            <person name="Morgado L.N."/>
            <person name="Niskanen T."/>
            <person name="Noordeloos M.E."/>
            <person name="Ohm R.A."/>
            <person name="Ortiz-Santana B."/>
            <person name="Ovrebo C."/>
            <person name="Racz N."/>
            <person name="Riley R."/>
            <person name="Savchenko A."/>
            <person name="Shiryaev A."/>
            <person name="Soop K."/>
            <person name="Spirin V."/>
            <person name="Szebenyi C."/>
            <person name="Tomsovsky M."/>
            <person name="Tulloss R.E."/>
            <person name="Uehling J."/>
            <person name="Grigoriev I.V."/>
            <person name="Vagvolgyi C."/>
            <person name="Papp T."/>
            <person name="Martin F.M."/>
            <person name="Miettinen O."/>
            <person name="Hibbett D.S."/>
            <person name="Nagy L.G."/>
        </authorList>
    </citation>
    <scope>NUCLEOTIDE SEQUENCE [LARGE SCALE GENOMIC DNA]</scope>
    <source>
        <strain evidence="1 2">NL-1719</strain>
    </source>
</reference>
<evidence type="ECO:0000313" key="2">
    <source>
        <dbReference type="Proteomes" id="UP000308600"/>
    </source>
</evidence>